<feature type="domain" description="Cation/H+ exchanger transmembrane" evidence="8">
    <location>
        <begin position="2"/>
        <end position="98"/>
    </location>
</feature>
<dbReference type="Gene3D" id="1.20.1530.20">
    <property type="match status" value="1"/>
</dbReference>
<dbReference type="PANTHER" id="PTHR46157">
    <property type="entry name" value="K(+) EFFLUX ANTIPORTER 3, CHLOROPLASTIC"/>
    <property type="match status" value="1"/>
</dbReference>
<dbReference type="Pfam" id="PF00999">
    <property type="entry name" value="Na_H_Exchanger"/>
    <property type="match status" value="1"/>
</dbReference>
<evidence type="ECO:0000256" key="3">
    <source>
        <dbReference type="ARBA" id="ARBA00022692"/>
    </source>
</evidence>
<keyword evidence="2" id="KW-0050">Antiport</keyword>
<evidence type="ECO:0000256" key="6">
    <source>
        <dbReference type="ARBA" id="ARBA00023136"/>
    </source>
</evidence>
<evidence type="ECO:0000313" key="10">
    <source>
        <dbReference type="Proteomes" id="UP001596422"/>
    </source>
</evidence>
<keyword evidence="2" id="KW-0813">Transport</keyword>
<dbReference type="RefSeq" id="WP_379907962.1">
    <property type="nucleotide sequence ID" value="NZ_JBHSWE010000001.1"/>
</dbReference>
<sequence length="106" mass="11804">MALGGFLAGMMLGESRYRHQLEADIRPFRDVLLGLFFVSVGMQLNLEALADHIHWVLLLTLGLLVLKSGLTTLSAYLLHRDAPNALRAGICLSQGASSVLRCWRWR</sequence>
<proteinExistence type="predicted"/>
<dbReference type="InterPro" id="IPR006153">
    <property type="entry name" value="Cation/H_exchanger_TM"/>
</dbReference>
<keyword evidence="10" id="KW-1185">Reference proteome</keyword>
<name>A0ABW1ZW44_9GAMM</name>
<reference evidence="10" key="1">
    <citation type="journal article" date="2019" name="Int. J. Syst. Evol. Microbiol.">
        <title>The Global Catalogue of Microorganisms (GCM) 10K type strain sequencing project: providing services to taxonomists for standard genome sequencing and annotation.</title>
        <authorList>
            <consortium name="The Broad Institute Genomics Platform"/>
            <consortium name="The Broad Institute Genome Sequencing Center for Infectious Disease"/>
            <person name="Wu L."/>
            <person name="Ma J."/>
        </authorList>
    </citation>
    <scope>NUCLEOTIDE SEQUENCE [LARGE SCALE GENOMIC DNA]</scope>
    <source>
        <strain evidence="10">NBRC 111756</strain>
    </source>
</reference>
<keyword evidence="6 7" id="KW-0472">Membrane</keyword>
<dbReference type="PANTHER" id="PTHR46157:SF4">
    <property type="entry name" value="K(+) EFFLUX ANTIPORTER 3, CHLOROPLASTIC"/>
    <property type="match status" value="1"/>
</dbReference>
<comment type="caution">
    <text evidence="9">The sequence shown here is derived from an EMBL/GenBank/DDBJ whole genome shotgun (WGS) entry which is preliminary data.</text>
</comment>
<keyword evidence="3 7" id="KW-0812">Transmembrane</keyword>
<dbReference type="InterPro" id="IPR038770">
    <property type="entry name" value="Na+/solute_symporter_sf"/>
</dbReference>
<protein>
    <submittedName>
        <fullName evidence="9">Cation:proton antiporter</fullName>
    </submittedName>
</protein>
<evidence type="ECO:0000259" key="8">
    <source>
        <dbReference type="Pfam" id="PF00999"/>
    </source>
</evidence>
<evidence type="ECO:0000256" key="2">
    <source>
        <dbReference type="ARBA" id="ARBA00022449"/>
    </source>
</evidence>
<dbReference type="Proteomes" id="UP001596422">
    <property type="component" value="Unassembled WGS sequence"/>
</dbReference>
<organism evidence="9 10">
    <name type="scientific">Marinobacterium aestuariivivens</name>
    <dbReference type="NCBI Taxonomy" id="1698799"/>
    <lineage>
        <taxon>Bacteria</taxon>
        <taxon>Pseudomonadati</taxon>
        <taxon>Pseudomonadota</taxon>
        <taxon>Gammaproteobacteria</taxon>
        <taxon>Oceanospirillales</taxon>
        <taxon>Oceanospirillaceae</taxon>
        <taxon>Marinobacterium</taxon>
    </lineage>
</organism>
<gene>
    <name evidence="9" type="ORF">ACFQDL_04290</name>
</gene>
<accession>A0ABW1ZW44</accession>
<keyword evidence="4 7" id="KW-1133">Transmembrane helix</keyword>
<evidence type="ECO:0000256" key="7">
    <source>
        <dbReference type="SAM" id="Phobius"/>
    </source>
</evidence>
<evidence type="ECO:0000256" key="1">
    <source>
        <dbReference type="ARBA" id="ARBA00004141"/>
    </source>
</evidence>
<comment type="subcellular location">
    <subcellularLocation>
        <location evidence="1">Membrane</location>
        <topology evidence="1">Multi-pass membrane protein</topology>
    </subcellularLocation>
</comment>
<evidence type="ECO:0000313" key="9">
    <source>
        <dbReference type="EMBL" id="MFC6669404.1"/>
    </source>
</evidence>
<dbReference type="EMBL" id="JBHSWE010000001">
    <property type="protein sequence ID" value="MFC6669404.1"/>
    <property type="molecule type" value="Genomic_DNA"/>
</dbReference>
<evidence type="ECO:0000256" key="4">
    <source>
        <dbReference type="ARBA" id="ARBA00022989"/>
    </source>
</evidence>
<feature type="transmembrane region" description="Helical" evidence="7">
    <location>
        <begin position="52"/>
        <end position="78"/>
    </location>
</feature>
<evidence type="ECO:0000256" key="5">
    <source>
        <dbReference type="ARBA" id="ARBA00023065"/>
    </source>
</evidence>
<keyword evidence="5" id="KW-0406">Ion transport</keyword>